<name>A0ABM1N8F4_NICVS</name>
<sequence>MSAHQFYKYFVFFAFALMGALTFSDFEGKVQVILDDDGNDFYLVPIDLLDHIRNKRATNISSGGNSNGDYVRISTDLHKTADYNLQGGAFGNTDANRQSISGGQLDLSHIPSDSKLSGILTTKGVYLDGNLNGNNFQLTGSGFAEKNDFNKVESGGRVTLTHTPSESNVNFALKNVPGSGTVQQTGGTYNFFKTADGRGTIGLTGNYNVNRGGGGGTRSCNALLHGKYSF</sequence>
<feature type="transmembrane region" description="Helical" evidence="1">
    <location>
        <begin position="6"/>
        <end position="23"/>
    </location>
</feature>
<organism evidence="2 3">
    <name type="scientific">Nicrophorus vespilloides</name>
    <name type="common">Boreal carrion beetle</name>
    <dbReference type="NCBI Taxonomy" id="110193"/>
    <lineage>
        <taxon>Eukaryota</taxon>
        <taxon>Metazoa</taxon>
        <taxon>Ecdysozoa</taxon>
        <taxon>Arthropoda</taxon>
        <taxon>Hexapoda</taxon>
        <taxon>Insecta</taxon>
        <taxon>Pterygota</taxon>
        <taxon>Neoptera</taxon>
        <taxon>Endopterygota</taxon>
        <taxon>Coleoptera</taxon>
        <taxon>Polyphaga</taxon>
        <taxon>Staphyliniformia</taxon>
        <taxon>Silphidae</taxon>
        <taxon>Nicrophorinae</taxon>
        <taxon>Nicrophorus</taxon>
    </lineage>
</organism>
<evidence type="ECO:0000313" key="2">
    <source>
        <dbReference type="Proteomes" id="UP000695000"/>
    </source>
</evidence>
<proteinExistence type="predicted"/>
<reference evidence="3" key="1">
    <citation type="submission" date="2025-08" db="UniProtKB">
        <authorList>
            <consortium name="RefSeq"/>
        </authorList>
    </citation>
    <scope>IDENTIFICATION</scope>
    <source>
        <tissue evidence="3">Whole Larva</tissue>
    </source>
</reference>
<keyword evidence="1" id="KW-1133">Transmembrane helix</keyword>
<evidence type="ECO:0000313" key="3">
    <source>
        <dbReference type="RefSeq" id="XP_017783104.1"/>
    </source>
</evidence>
<dbReference type="RefSeq" id="XP_017783104.1">
    <property type="nucleotide sequence ID" value="XM_017927615.1"/>
</dbReference>
<keyword evidence="2" id="KW-1185">Reference proteome</keyword>
<protein>
    <submittedName>
        <fullName evidence="3">Uncharacterized protein LOC108567257</fullName>
    </submittedName>
</protein>
<gene>
    <name evidence="3" type="primary">LOC108567257</name>
</gene>
<evidence type="ECO:0000256" key="1">
    <source>
        <dbReference type="SAM" id="Phobius"/>
    </source>
</evidence>
<accession>A0ABM1N8F4</accession>
<keyword evidence="1" id="KW-0472">Membrane</keyword>
<dbReference type="Proteomes" id="UP000695000">
    <property type="component" value="Unplaced"/>
</dbReference>
<dbReference type="GeneID" id="108567257"/>
<keyword evidence="1" id="KW-0812">Transmembrane</keyword>